<dbReference type="EMBL" id="BBRZ01000025">
    <property type="protein sequence ID" value="GAM56212.1"/>
    <property type="molecule type" value="Genomic_DNA"/>
</dbReference>
<dbReference type="AlphaFoldDB" id="A0A0B8NV95"/>
<reference evidence="2 3" key="2">
    <citation type="submission" date="2015-01" db="EMBL/GenBank/DDBJ databases">
        <authorList>
            <consortium name="NBRP consortium"/>
            <person name="Sawabe T."/>
            <person name="Meirelles P."/>
            <person name="Feng G."/>
            <person name="Sayaka M."/>
            <person name="Hattori M."/>
            <person name="Ohkuma M."/>
        </authorList>
    </citation>
    <scope>NUCLEOTIDE SEQUENCE [LARGE SCALE GENOMIC DNA]</scope>
    <source>
        <strain evidence="3">JCM 19231</strain>
    </source>
</reference>
<evidence type="ECO:0000313" key="2">
    <source>
        <dbReference type="EMBL" id="GAM56212.1"/>
    </source>
</evidence>
<reference evidence="2 3" key="1">
    <citation type="submission" date="2015-01" db="EMBL/GenBank/DDBJ databases">
        <title>Vibrio sp. C1 JCM 19231 whole genome shotgun sequence.</title>
        <authorList>
            <person name="Sawabe T."/>
            <person name="Meirelles P."/>
            <person name="Feng G."/>
            <person name="Sayaka M."/>
            <person name="Hattori M."/>
            <person name="Ohkuma M."/>
        </authorList>
    </citation>
    <scope>NUCLEOTIDE SEQUENCE [LARGE SCALE GENOMIC DNA]</scope>
    <source>
        <strain evidence="3">JCM 19231</strain>
    </source>
</reference>
<sequence>MSDAVNQTQSEVEEKSYSELHRPASEFASRSDYLDHELQIMNHAALVLTYLAVTSVSNLKTWFQH</sequence>
<name>A0A0B8NV95_9VIBR</name>
<dbReference type="InterPro" id="IPR021794">
    <property type="entry name" value="DUF3360"/>
</dbReference>
<keyword evidence="3" id="KW-1185">Reference proteome</keyword>
<protein>
    <submittedName>
        <fullName evidence="2">Uncharacterized protein</fullName>
    </submittedName>
</protein>
<dbReference type="Proteomes" id="UP000031671">
    <property type="component" value="Unassembled WGS sequence"/>
</dbReference>
<gene>
    <name evidence="2" type="ORF">JCM19231_841</name>
</gene>
<evidence type="ECO:0000313" key="3">
    <source>
        <dbReference type="Proteomes" id="UP000031671"/>
    </source>
</evidence>
<dbReference type="Pfam" id="PF11840">
    <property type="entry name" value="DUF3360"/>
    <property type="match status" value="1"/>
</dbReference>
<proteinExistence type="predicted"/>
<feature type="region of interest" description="Disordered" evidence="1">
    <location>
        <begin position="1"/>
        <end position="23"/>
    </location>
</feature>
<accession>A0A0B8NV95</accession>
<organism evidence="2 3">
    <name type="scientific">Vibrio ishigakensis</name>
    <dbReference type="NCBI Taxonomy" id="1481914"/>
    <lineage>
        <taxon>Bacteria</taxon>
        <taxon>Pseudomonadati</taxon>
        <taxon>Pseudomonadota</taxon>
        <taxon>Gammaproteobacteria</taxon>
        <taxon>Vibrionales</taxon>
        <taxon>Vibrionaceae</taxon>
        <taxon>Vibrio</taxon>
    </lineage>
</organism>
<feature type="compositionally biased region" description="Basic and acidic residues" evidence="1">
    <location>
        <begin position="12"/>
        <end position="23"/>
    </location>
</feature>
<comment type="caution">
    <text evidence="2">The sequence shown here is derived from an EMBL/GenBank/DDBJ whole genome shotgun (WGS) entry which is preliminary data.</text>
</comment>
<feature type="compositionally biased region" description="Polar residues" evidence="1">
    <location>
        <begin position="1"/>
        <end position="10"/>
    </location>
</feature>
<evidence type="ECO:0000256" key="1">
    <source>
        <dbReference type="SAM" id="MobiDB-lite"/>
    </source>
</evidence>